<protein>
    <recommendedName>
        <fullName evidence="12">Alcohol dehydrogenase</fullName>
    </recommendedName>
</protein>
<evidence type="ECO:0000259" key="8">
    <source>
        <dbReference type="Pfam" id="PF00107"/>
    </source>
</evidence>
<organism evidence="10 11">
    <name type="scientific">Neofusicoccum ribis</name>
    <dbReference type="NCBI Taxonomy" id="45134"/>
    <lineage>
        <taxon>Eukaryota</taxon>
        <taxon>Fungi</taxon>
        <taxon>Dikarya</taxon>
        <taxon>Ascomycota</taxon>
        <taxon>Pezizomycotina</taxon>
        <taxon>Dothideomycetes</taxon>
        <taxon>Dothideomycetes incertae sedis</taxon>
        <taxon>Botryosphaeriales</taxon>
        <taxon>Botryosphaeriaceae</taxon>
        <taxon>Neofusicoccum</taxon>
    </lineage>
</organism>
<dbReference type="Gene3D" id="3.40.50.720">
    <property type="entry name" value="NAD(P)-binding Rossmann-like Domain"/>
    <property type="match status" value="1"/>
</dbReference>
<evidence type="ECO:0000313" key="10">
    <source>
        <dbReference type="EMBL" id="KAL1615426.1"/>
    </source>
</evidence>
<evidence type="ECO:0000256" key="4">
    <source>
        <dbReference type="ARBA" id="ARBA00022833"/>
    </source>
</evidence>
<name>A0ABR3SC07_9PEZI</name>
<feature type="domain" description="Alcohol dehydrogenase-like N-terminal" evidence="9">
    <location>
        <begin position="33"/>
        <end position="139"/>
    </location>
</feature>
<proteinExistence type="inferred from homology"/>
<evidence type="ECO:0008006" key="12">
    <source>
        <dbReference type="Google" id="ProtNLM"/>
    </source>
</evidence>
<evidence type="ECO:0000259" key="9">
    <source>
        <dbReference type="Pfam" id="PF08240"/>
    </source>
</evidence>
<dbReference type="CDD" id="cd08282">
    <property type="entry name" value="PFDH_like"/>
    <property type="match status" value="1"/>
</dbReference>
<dbReference type="Pfam" id="PF00107">
    <property type="entry name" value="ADH_zinc_N"/>
    <property type="match status" value="1"/>
</dbReference>
<keyword evidence="4 7" id="KW-0862">Zinc</keyword>
<keyword evidence="11" id="KW-1185">Reference proteome</keyword>
<dbReference type="SUPFAM" id="SSF50129">
    <property type="entry name" value="GroES-like"/>
    <property type="match status" value="1"/>
</dbReference>
<evidence type="ECO:0000256" key="3">
    <source>
        <dbReference type="ARBA" id="ARBA00022723"/>
    </source>
</evidence>
<comment type="caution">
    <text evidence="10">The sequence shown here is derived from an EMBL/GenBank/DDBJ whole genome shotgun (WGS) entry which is preliminary data.</text>
</comment>
<evidence type="ECO:0000256" key="1">
    <source>
        <dbReference type="ARBA" id="ARBA00001947"/>
    </source>
</evidence>
<evidence type="ECO:0000313" key="11">
    <source>
        <dbReference type="Proteomes" id="UP001521116"/>
    </source>
</evidence>
<dbReference type="Gene3D" id="3.90.180.10">
    <property type="entry name" value="Medium-chain alcohol dehydrogenases, catalytic domain"/>
    <property type="match status" value="1"/>
</dbReference>
<evidence type="ECO:0000256" key="2">
    <source>
        <dbReference type="ARBA" id="ARBA00008072"/>
    </source>
</evidence>
<comment type="cofactor">
    <cofactor evidence="1 7">
        <name>Zn(2+)</name>
        <dbReference type="ChEBI" id="CHEBI:29105"/>
    </cofactor>
</comment>
<dbReference type="PANTHER" id="PTHR42813">
    <property type="entry name" value="ZINC-TYPE ALCOHOL DEHYDROGENASE-LIKE"/>
    <property type="match status" value="1"/>
</dbReference>
<dbReference type="InterPro" id="IPR013149">
    <property type="entry name" value="ADH-like_C"/>
</dbReference>
<sequence>MALNGTMRGVVWEGNPYHVAVTDLPIPTLQANTDAIVRIKASAICGTDLHTYHGVWGSDNPPWIMGHEGMGVIAEIGNAVDALNVGDYVVIPDIMESGHYELEPVAGVSPGSGPDFGHEGGCQSEYVRVPHAETNLIPVPLTSNITNGTIDSSVLIDYLFVSDIFGTGWLSLDFAGFEAGDTVAVFGAGPVGLLAAYSAQLRGASRIYVVDHVQSRLDMAASIGAVPINFRESDPVQQILAHEPNGVRRSVDCVGYESLNADLEIDRSIVVRNMVAVTGFQGGMGQVGAWFAGDNTTGAPLAGTVVSDTSFPANDFFNKGLRFQAGPAEPLVIAPHLIELISSGQAHPSFIVSSEINIEQAPEYYSRFNDFLETKVVITFP</sequence>
<dbReference type="PROSITE" id="PS00059">
    <property type="entry name" value="ADH_ZINC"/>
    <property type="match status" value="1"/>
</dbReference>
<dbReference type="PANTHER" id="PTHR42813:SF3">
    <property type="entry name" value="GLUTATHIONE-INDEPENDENT FORMALDEHYDE DEHYDROGENASE"/>
    <property type="match status" value="1"/>
</dbReference>
<dbReference type="InterPro" id="IPR036291">
    <property type="entry name" value="NAD(P)-bd_dom_sf"/>
</dbReference>
<keyword evidence="6" id="KW-0520">NAD</keyword>
<dbReference type="Proteomes" id="UP001521116">
    <property type="component" value="Unassembled WGS sequence"/>
</dbReference>
<dbReference type="EMBL" id="JAJVDC020000313">
    <property type="protein sequence ID" value="KAL1615426.1"/>
    <property type="molecule type" value="Genomic_DNA"/>
</dbReference>
<comment type="similarity">
    <text evidence="2 7">Belongs to the zinc-containing alcohol dehydrogenase family.</text>
</comment>
<dbReference type="SUPFAM" id="SSF51735">
    <property type="entry name" value="NAD(P)-binding Rossmann-fold domains"/>
    <property type="match status" value="1"/>
</dbReference>
<accession>A0ABR3SC07</accession>
<dbReference type="Pfam" id="PF08240">
    <property type="entry name" value="ADH_N"/>
    <property type="match status" value="1"/>
</dbReference>
<dbReference type="InterPro" id="IPR002328">
    <property type="entry name" value="ADH_Zn_CS"/>
</dbReference>
<evidence type="ECO:0000256" key="6">
    <source>
        <dbReference type="ARBA" id="ARBA00023027"/>
    </source>
</evidence>
<gene>
    <name evidence="10" type="ORF">SLS56_011816</name>
</gene>
<dbReference type="InterPro" id="IPR011032">
    <property type="entry name" value="GroES-like_sf"/>
</dbReference>
<evidence type="ECO:0000256" key="7">
    <source>
        <dbReference type="RuleBase" id="RU361277"/>
    </source>
</evidence>
<feature type="domain" description="Alcohol dehydrogenase-like C-terminal" evidence="8">
    <location>
        <begin position="190"/>
        <end position="264"/>
    </location>
</feature>
<reference evidence="10 11" key="1">
    <citation type="submission" date="2024-02" db="EMBL/GenBank/DDBJ databases">
        <title>De novo assembly and annotation of 12 fungi associated with fruit tree decline syndrome in Ontario, Canada.</title>
        <authorList>
            <person name="Sulman M."/>
            <person name="Ellouze W."/>
            <person name="Ilyukhin E."/>
        </authorList>
    </citation>
    <scope>NUCLEOTIDE SEQUENCE [LARGE SCALE GENOMIC DNA]</scope>
    <source>
        <strain evidence="10 11">M1-105</strain>
    </source>
</reference>
<dbReference type="InterPro" id="IPR013154">
    <property type="entry name" value="ADH-like_N"/>
</dbReference>
<keyword evidence="5" id="KW-0560">Oxidoreductase</keyword>
<keyword evidence="3 7" id="KW-0479">Metal-binding</keyword>
<evidence type="ECO:0000256" key="5">
    <source>
        <dbReference type="ARBA" id="ARBA00023002"/>
    </source>
</evidence>